<keyword evidence="13" id="KW-0325">Glycoprotein</keyword>
<feature type="modified residue" description="4-aspartylphosphate" evidence="14">
    <location>
        <position position="997"/>
    </location>
</feature>
<evidence type="ECO:0000256" key="12">
    <source>
        <dbReference type="ARBA" id="ARBA00023136"/>
    </source>
</evidence>
<dbReference type="GO" id="GO:0009927">
    <property type="term" value="F:histidine phosphotransfer kinase activity"/>
    <property type="evidence" value="ECO:0007669"/>
    <property type="project" value="TreeGrafter"/>
</dbReference>
<evidence type="ECO:0000256" key="14">
    <source>
        <dbReference type="PROSITE-ProRule" id="PRU00169"/>
    </source>
</evidence>
<dbReference type="InterPro" id="IPR003661">
    <property type="entry name" value="HisK_dim/P_dom"/>
</dbReference>
<dbReference type="CDD" id="cd17546">
    <property type="entry name" value="REC_hyHK_CKI1_RcsC-like"/>
    <property type="match status" value="1"/>
</dbReference>
<organism evidence="20 21">
    <name type="scientific">Microthyrium microscopicum</name>
    <dbReference type="NCBI Taxonomy" id="703497"/>
    <lineage>
        <taxon>Eukaryota</taxon>
        <taxon>Fungi</taxon>
        <taxon>Dikarya</taxon>
        <taxon>Ascomycota</taxon>
        <taxon>Pezizomycotina</taxon>
        <taxon>Dothideomycetes</taxon>
        <taxon>Dothideomycetes incertae sedis</taxon>
        <taxon>Microthyriales</taxon>
        <taxon>Microthyriaceae</taxon>
        <taxon>Microthyrium</taxon>
    </lineage>
</organism>
<feature type="compositionally biased region" description="Polar residues" evidence="16">
    <location>
        <begin position="882"/>
        <end position="903"/>
    </location>
</feature>
<keyword evidence="10 17" id="KW-1133">Transmembrane helix</keyword>
<keyword evidence="15" id="KW-0175">Coiled coil</keyword>
<dbReference type="PANTHER" id="PTHR43047:SF72">
    <property type="entry name" value="OSMOSENSING HISTIDINE PROTEIN KINASE SLN1"/>
    <property type="match status" value="1"/>
</dbReference>
<keyword evidence="6 17" id="KW-0812">Transmembrane</keyword>
<evidence type="ECO:0000313" key="20">
    <source>
        <dbReference type="EMBL" id="KAF2668899.1"/>
    </source>
</evidence>
<evidence type="ECO:0000256" key="11">
    <source>
        <dbReference type="ARBA" id="ARBA00023012"/>
    </source>
</evidence>
<keyword evidence="8" id="KW-0418">Kinase</keyword>
<reference evidence="20" key="1">
    <citation type="journal article" date="2020" name="Stud. Mycol.">
        <title>101 Dothideomycetes genomes: a test case for predicting lifestyles and emergence of pathogens.</title>
        <authorList>
            <person name="Haridas S."/>
            <person name="Albert R."/>
            <person name="Binder M."/>
            <person name="Bloem J."/>
            <person name="Labutti K."/>
            <person name="Salamov A."/>
            <person name="Andreopoulos B."/>
            <person name="Baker S."/>
            <person name="Barry K."/>
            <person name="Bills G."/>
            <person name="Bluhm B."/>
            <person name="Cannon C."/>
            <person name="Castanera R."/>
            <person name="Culley D."/>
            <person name="Daum C."/>
            <person name="Ezra D."/>
            <person name="Gonzalez J."/>
            <person name="Henrissat B."/>
            <person name="Kuo A."/>
            <person name="Liang C."/>
            <person name="Lipzen A."/>
            <person name="Lutzoni F."/>
            <person name="Magnuson J."/>
            <person name="Mondo S."/>
            <person name="Nolan M."/>
            <person name="Ohm R."/>
            <person name="Pangilinan J."/>
            <person name="Park H.-J."/>
            <person name="Ramirez L."/>
            <person name="Alfaro M."/>
            <person name="Sun H."/>
            <person name="Tritt A."/>
            <person name="Yoshinaga Y."/>
            <person name="Zwiers L.-H."/>
            <person name="Turgeon B."/>
            <person name="Goodwin S."/>
            <person name="Spatafora J."/>
            <person name="Crous P."/>
            <person name="Grigoriev I."/>
        </authorList>
    </citation>
    <scope>NUCLEOTIDE SEQUENCE</scope>
    <source>
        <strain evidence="20">CBS 115976</strain>
    </source>
</reference>
<evidence type="ECO:0000256" key="4">
    <source>
        <dbReference type="ARBA" id="ARBA00022553"/>
    </source>
</evidence>
<dbReference type="SUPFAM" id="SSF55874">
    <property type="entry name" value="ATPase domain of HSP90 chaperone/DNA topoisomerase II/histidine kinase"/>
    <property type="match status" value="1"/>
</dbReference>
<feature type="transmembrane region" description="Helical" evidence="17">
    <location>
        <begin position="12"/>
        <end position="31"/>
    </location>
</feature>
<evidence type="ECO:0000256" key="1">
    <source>
        <dbReference type="ARBA" id="ARBA00000085"/>
    </source>
</evidence>
<dbReference type="PANTHER" id="PTHR43047">
    <property type="entry name" value="TWO-COMPONENT HISTIDINE PROTEIN KINASE"/>
    <property type="match status" value="1"/>
</dbReference>
<dbReference type="CDD" id="cd16922">
    <property type="entry name" value="HATPase_EvgS-ArcB-TorS-like"/>
    <property type="match status" value="1"/>
</dbReference>
<evidence type="ECO:0000256" key="6">
    <source>
        <dbReference type="ARBA" id="ARBA00022692"/>
    </source>
</evidence>
<dbReference type="Proteomes" id="UP000799302">
    <property type="component" value="Unassembled WGS sequence"/>
</dbReference>
<keyword evidence="4 14" id="KW-0597">Phosphoprotein</keyword>
<dbReference type="Pfam" id="PF00512">
    <property type="entry name" value="HisKA"/>
    <property type="match status" value="1"/>
</dbReference>
<dbReference type="PRINTS" id="PR00344">
    <property type="entry name" value="BCTRLSENSOR"/>
</dbReference>
<keyword evidence="5" id="KW-0808">Transferase</keyword>
<dbReference type="Gene3D" id="3.30.565.10">
    <property type="entry name" value="Histidine kinase-like ATPase, C-terminal domain"/>
    <property type="match status" value="1"/>
</dbReference>
<evidence type="ECO:0000256" key="2">
    <source>
        <dbReference type="ARBA" id="ARBA00004370"/>
    </source>
</evidence>
<feature type="region of interest" description="Disordered" evidence="16">
    <location>
        <begin position="1069"/>
        <end position="1129"/>
    </location>
</feature>
<evidence type="ECO:0000256" key="7">
    <source>
        <dbReference type="ARBA" id="ARBA00022741"/>
    </source>
</evidence>
<feature type="coiled-coil region" evidence="15">
    <location>
        <begin position="512"/>
        <end position="546"/>
    </location>
</feature>
<evidence type="ECO:0000256" key="17">
    <source>
        <dbReference type="SAM" id="Phobius"/>
    </source>
</evidence>
<feature type="region of interest" description="Disordered" evidence="16">
    <location>
        <begin position="722"/>
        <end position="768"/>
    </location>
</feature>
<dbReference type="PROSITE" id="PS50110">
    <property type="entry name" value="RESPONSE_REGULATORY"/>
    <property type="match status" value="1"/>
</dbReference>
<evidence type="ECO:0000256" key="8">
    <source>
        <dbReference type="ARBA" id="ARBA00022777"/>
    </source>
</evidence>
<dbReference type="Gene3D" id="3.40.50.2300">
    <property type="match status" value="1"/>
</dbReference>
<dbReference type="EMBL" id="MU004236">
    <property type="protein sequence ID" value="KAF2668899.1"/>
    <property type="molecule type" value="Genomic_DNA"/>
</dbReference>
<dbReference type="InterPro" id="IPR036097">
    <property type="entry name" value="HisK_dim/P_sf"/>
</dbReference>
<dbReference type="CDD" id="cd00082">
    <property type="entry name" value="HisKA"/>
    <property type="match status" value="1"/>
</dbReference>
<sequence length="1129" mass="123215">MVRIGIRVQLAGLVLLASLIGLAVVTIATWITNHNFVLGVTATSLTTTASLKAAQVASGLVLLETSVRSISTRILIQGVLENYNLNPDGMDAANITLAQQDLGVSLNGAQQRGFLMQAKIFSAVRPPTSQGANNTIIQATGAGVTGQIPLPVADTNGSHVFLGDPGYGYPPNLYPNFTYPNGTSDVMYRSQTLNTDSVIVLGPYMTNASYGLMSLTLPIVTSASDSILGWLCIIVEATFILQPIQSMEGLDNTGVTLLVGPSNRTSKFPPGVFYNQDVKNQTALDSDMTIRFVVPPNNTAHRHSQYAFGSPQPNFTWNAYPIIKQAMTVDNNKLNNAGADVSTTNENNITVAVGYAIPNSAIVDWLIVVEKSHSEVWAPINHLKTILITCVFGTAAALIVMVVPIAHFSSRPIRRLREATSNSIDPRDPLSDGEVSRDVEGPESHDDHSDRALARKEGFVGSILHFRRKKANPREGGDRRRRQFRVPSKVKDHKHFIKDELSDLTATFNEMCDELMVNYEKLEERVRQRTAELEESKKAAEAANEMKTLFVANISHELKTPLNGIIGTAQTAQAENNIIALKRDMRTIYSQGDLLQKLIEDLLSFSKNQVSTITLEQKEFRTRDISTQIFAVFDRMAKDRQIDLRVNFEGVTDSNSFDNTGEGRSANGPHGTGRVKDMIVWGDKTRILQVVINLTSNALKFTPENGNVLVTIRCTGEPEITRKESFTSRHGSGRNSRSRVYSNTSEYSGRSDRASSLEPGLSIRTNSPPPHARELMFEFEVHDTGPGVPFLLQDRIFEPFFQGDYSLSKKYSGTGLGLSICRQLATLMHGTISLKSEEGVGSTFTMRIPLRHLASRAGSTGSAETISRASPRGSLDEKPLAVSTNDHSTQPENFPTPTSSSTPAFDPDSQPRLVGLSAPFFAPAKSNDSPPEPDKTGGRKIRILIAEDNKMNQTVVLRMLRLEKIHNVDVAEDGQQALDRVKESMASNSEYDLIFMDVQMPIMDGVQATKLIREYGCRKPIVALSAYSDDTNVKSCRDAGMDDFVSKPIQIARLRLVLKTYCADEFTDSAPSVRNRPMSGGFSSSTSRTQSPKPTAVAASAPPIHPATGPTVSGPSASDDVSPMTTPLP</sequence>
<feature type="transmembrane region" description="Helical" evidence="17">
    <location>
        <begin position="386"/>
        <end position="408"/>
    </location>
</feature>
<evidence type="ECO:0000259" key="19">
    <source>
        <dbReference type="PROSITE" id="PS50110"/>
    </source>
</evidence>
<evidence type="ECO:0000256" key="15">
    <source>
        <dbReference type="SAM" id="Coils"/>
    </source>
</evidence>
<dbReference type="OrthoDB" id="60033at2759"/>
<evidence type="ECO:0000256" key="16">
    <source>
        <dbReference type="SAM" id="MobiDB-lite"/>
    </source>
</evidence>
<evidence type="ECO:0000313" key="21">
    <source>
        <dbReference type="Proteomes" id="UP000799302"/>
    </source>
</evidence>
<dbReference type="InterPro" id="IPR036890">
    <property type="entry name" value="HATPase_C_sf"/>
</dbReference>
<evidence type="ECO:0000256" key="10">
    <source>
        <dbReference type="ARBA" id="ARBA00022989"/>
    </source>
</evidence>
<keyword evidence="9" id="KW-0067">ATP-binding</keyword>
<feature type="region of interest" description="Disordered" evidence="16">
    <location>
        <begin position="855"/>
        <end position="909"/>
    </location>
</feature>
<dbReference type="SUPFAM" id="SSF47384">
    <property type="entry name" value="Homodimeric domain of signal transducing histidine kinase"/>
    <property type="match status" value="1"/>
</dbReference>
<feature type="domain" description="Response regulatory" evidence="19">
    <location>
        <begin position="942"/>
        <end position="1062"/>
    </location>
</feature>
<feature type="domain" description="Histidine kinase" evidence="18">
    <location>
        <begin position="553"/>
        <end position="852"/>
    </location>
</feature>
<keyword evidence="11" id="KW-0902">Two-component regulatory system</keyword>
<keyword evidence="21" id="KW-1185">Reference proteome</keyword>
<dbReference type="InterPro" id="IPR003594">
    <property type="entry name" value="HATPase_dom"/>
</dbReference>
<evidence type="ECO:0000256" key="13">
    <source>
        <dbReference type="ARBA" id="ARBA00023180"/>
    </source>
</evidence>
<keyword evidence="12 17" id="KW-0472">Membrane</keyword>
<dbReference type="SMART" id="SM00448">
    <property type="entry name" value="REC"/>
    <property type="match status" value="1"/>
</dbReference>
<dbReference type="InterPro" id="IPR005467">
    <property type="entry name" value="His_kinase_dom"/>
</dbReference>
<feature type="region of interest" description="Disordered" evidence="16">
    <location>
        <begin position="419"/>
        <end position="452"/>
    </location>
</feature>
<dbReference type="InterPro" id="IPR011006">
    <property type="entry name" value="CheY-like_superfamily"/>
</dbReference>
<dbReference type="SUPFAM" id="SSF52172">
    <property type="entry name" value="CheY-like"/>
    <property type="match status" value="1"/>
</dbReference>
<keyword evidence="7" id="KW-0547">Nucleotide-binding</keyword>
<name>A0A6A6U9G7_9PEZI</name>
<evidence type="ECO:0000256" key="9">
    <source>
        <dbReference type="ARBA" id="ARBA00022840"/>
    </source>
</evidence>
<evidence type="ECO:0000256" key="5">
    <source>
        <dbReference type="ARBA" id="ARBA00022679"/>
    </source>
</evidence>
<dbReference type="InterPro" id="IPR001789">
    <property type="entry name" value="Sig_transdc_resp-reg_receiver"/>
</dbReference>
<dbReference type="GO" id="GO:0005886">
    <property type="term" value="C:plasma membrane"/>
    <property type="evidence" value="ECO:0007669"/>
    <property type="project" value="TreeGrafter"/>
</dbReference>
<dbReference type="Pfam" id="PF00072">
    <property type="entry name" value="Response_reg"/>
    <property type="match status" value="1"/>
</dbReference>
<evidence type="ECO:0000256" key="3">
    <source>
        <dbReference type="ARBA" id="ARBA00012438"/>
    </source>
</evidence>
<evidence type="ECO:0000259" key="18">
    <source>
        <dbReference type="PROSITE" id="PS50109"/>
    </source>
</evidence>
<dbReference type="Gene3D" id="1.10.287.130">
    <property type="match status" value="1"/>
</dbReference>
<dbReference type="GO" id="GO:0000155">
    <property type="term" value="F:phosphorelay sensor kinase activity"/>
    <property type="evidence" value="ECO:0007669"/>
    <property type="project" value="InterPro"/>
</dbReference>
<dbReference type="GO" id="GO:0007234">
    <property type="term" value="P:osmosensory signaling via phosphorelay pathway"/>
    <property type="evidence" value="ECO:0007669"/>
    <property type="project" value="UniProtKB-ARBA"/>
</dbReference>
<dbReference type="GO" id="GO:0005524">
    <property type="term" value="F:ATP binding"/>
    <property type="evidence" value="ECO:0007669"/>
    <property type="project" value="UniProtKB-KW"/>
</dbReference>
<proteinExistence type="predicted"/>
<dbReference type="EC" id="2.7.13.3" evidence="3"/>
<comment type="subcellular location">
    <subcellularLocation>
        <location evidence="2">Membrane</location>
    </subcellularLocation>
</comment>
<dbReference type="SMART" id="SM00388">
    <property type="entry name" value="HisKA"/>
    <property type="match status" value="1"/>
</dbReference>
<feature type="compositionally biased region" description="Polar residues" evidence="16">
    <location>
        <begin position="1081"/>
        <end position="1093"/>
    </location>
</feature>
<feature type="compositionally biased region" description="Basic and acidic residues" evidence="16">
    <location>
        <begin position="425"/>
        <end position="452"/>
    </location>
</feature>
<accession>A0A6A6U9G7</accession>
<feature type="compositionally biased region" description="Polar residues" evidence="16">
    <location>
        <begin position="857"/>
        <end position="868"/>
    </location>
</feature>
<comment type="catalytic activity">
    <reaction evidence="1">
        <text>ATP + protein L-histidine = ADP + protein N-phospho-L-histidine.</text>
        <dbReference type="EC" id="2.7.13.3"/>
    </reaction>
</comment>
<feature type="compositionally biased region" description="Low complexity" evidence="16">
    <location>
        <begin position="728"/>
        <end position="739"/>
    </location>
</feature>
<protein>
    <recommendedName>
        <fullName evidence="3">histidine kinase</fullName>
        <ecNumber evidence="3">2.7.13.3</ecNumber>
    </recommendedName>
</protein>
<dbReference type="FunFam" id="3.40.50.2300:FF:000289">
    <property type="entry name" value="Osmosensing histidine protein kinase SLN1"/>
    <property type="match status" value="1"/>
</dbReference>
<dbReference type="AlphaFoldDB" id="A0A6A6U9G7"/>
<dbReference type="InterPro" id="IPR004358">
    <property type="entry name" value="Sig_transdc_His_kin-like_C"/>
</dbReference>
<gene>
    <name evidence="20" type="ORF">BT63DRAFT_373730</name>
</gene>
<dbReference type="Pfam" id="PF02518">
    <property type="entry name" value="HATPase_c"/>
    <property type="match status" value="1"/>
</dbReference>
<dbReference type="PROSITE" id="PS50109">
    <property type="entry name" value="HIS_KIN"/>
    <property type="match status" value="1"/>
</dbReference>
<dbReference type="SMART" id="SM00387">
    <property type="entry name" value="HATPase_c"/>
    <property type="match status" value="1"/>
</dbReference>